<dbReference type="GO" id="GO:0006166">
    <property type="term" value="P:purine ribonucleoside salvage"/>
    <property type="evidence" value="ECO:0007669"/>
    <property type="project" value="TreeGrafter"/>
</dbReference>
<evidence type="ECO:0000313" key="16">
    <source>
        <dbReference type="EMBL" id="EHE95789.1"/>
    </source>
</evidence>
<evidence type="ECO:0000259" key="15">
    <source>
        <dbReference type="Pfam" id="PF02880"/>
    </source>
</evidence>
<organism evidence="16 17">
    <name type="scientific">[Clostridium] citroniae WAL-17108</name>
    <dbReference type="NCBI Taxonomy" id="742733"/>
    <lineage>
        <taxon>Bacteria</taxon>
        <taxon>Bacillati</taxon>
        <taxon>Bacillota</taxon>
        <taxon>Clostridia</taxon>
        <taxon>Lachnospirales</taxon>
        <taxon>Lachnospiraceae</taxon>
        <taxon>Enterocloster</taxon>
    </lineage>
</organism>
<dbReference type="HOGENOM" id="CLU_016950_0_0_9"/>
<keyword evidence="6 12" id="KW-0479">Metal-binding</keyword>
<dbReference type="InterPro" id="IPR016066">
    <property type="entry name" value="A-D-PHexomutase_CS"/>
</dbReference>
<dbReference type="PANTHER" id="PTHR45745">
    <property type="entry name" value="PHOSPHOMANNOMUTASE 45A"/>
    <property type="match status" value="1"/>
</dbReference>
<dbReference type="InterPro" id="IPR036900">
    <property type="entry name" value="A-D-PHexomutase_C_sf"/>
</dbReference>
<dbReference type="Gene3D" id="3.40.120.10">
    <property type="entry name" value="Alpha-D-Glucose-1,6-Bisphosphate, subunit A, domain 3"/>
    <property type="match status" value="3"/>
</dbReference>
<protein>
    <recommendedName>
        <fullName evidence="9">Phosphoglucomutase</fullName>
    </recommendedName>
    <alternativeName>
        <fullName evidence="11">Alpha-phosphoglucomutase</fullName>
    </alternativeName>
    <alternativeName>
        <fullName evidence="10">Glucose phosphomutase</fullName>
    </alternativeName>
</protein>
<dbReference type="SUPFAM" id="SSF53738">
    <property type="entry name" value="Phosphoglucomutase, first 3 domains"/>
    <property type="match status" value="3"/>
</dbReference>
<evidence type="ECO:0000256" key="11">
    <source>
        <dbReference type="ARBA" id="ARBA00041467"/>
    </source>
</evidence>
<dbReference type="Proteomes" id="UP000003763">
    <property type="component" value="Unassembled WGS sequence"/>
</dbReference>
<evidence type="ECO:0000256" key="1">
    <source>
        <dbReference type="ARBA" id="ARBA00001946"/>
    </source>
</evidence>
<comment type="pathway">
    <text evidence="3">Lipid metabolism.</text>
</comment>
<dbReference type="AlphaFoldDB" id="G5HRS2"/>
<dbReference type="eggNOG" id="COG1109">
    <property type="taxonomic scope" value="Bacteria"/>
</dbReference>
<keyword evidence="8" id="KW-0413">Isomerase</keyword>
<evidence type="ECO:0000259" key="13">
    <source>
        <dbReference type="Pfam" id="PF02878"/>
    </source>
</evidence>
<sequence>MNSEMIMKEYHRWVDRAAEDSEIKEELNNIADDYEKIEDAFYRNLEFGTGGLRGVIGAGTNRMNIHTVARASQGLARYVNKQGYKTASIAISYDSRIKSKLFARIASEVFVGNGIRVYIYDRLMPTPCLSFAVRQLKCAAGIMITASHNPAQYNGYKVYGPDGCQITTVVASEILDEIEAIDIFEGICRSDFDESIAAGSINYIVPEIVTGFIEAVKSQSVLGSNDVVDKNVSIVYSPLNGTGLEPVLRTLNESGFTNIIVVKEQEQPDGHFPTCPYPNPEIQDAMSLGIGYARKYNADLLLATDPDCDRIGIAVKDADGKYVLLSGNETGMLLLDYICSRRNANGTMPERPVFFKTIVTIDMAERIAQHYGVSTKNVLTGFKYIGEQIGLLESKGQGERFIFGFEESYGYLSGSYVRDKDAVGGALLICEMFAYYKSKGIGLWEKMQELYRTYGYCLNTLHTFEFEGAAGFKRMQEIMAFMREGIDNIGGIKVVDCMDYSKGLDGLPKSNVLKFLLADHCSAVIRPSGTEPKIKVYMSVSAGDMEAAARIEKKMQESIIDFLEFKIF</sequence>
<proteinExistence type="inferred from homology"/>
<feature type="domain" description="Alpha-D-phosphohexomutase alpha/beta/alpha" evidence="15">
    <location>
        <begin position="327"/>
        <end position="451"/>
    </location>
</feature>
<dbReference type="PROSITE" id="PS00710">
    <property type="entry name" value="PGM_PMM"/>
    <property type="match status" value="1"/>
</dbReference>
<dbReference type="PATRIC" id="fig|742733.3.peg.5419"/>
<comment type="caution">
    <text evidence="16">The sequence shown here is derived from an EMBL/GenBank/DDBJ whole genome shotgun (WGS) entry which is preliminary data.</text>
</comment>
<dbReference type="InterPro" id="IPR005844">
    <property type="entry name" value="A-D-PHexomutase_a/b/a-I"/>
</dbReference>
<keyword evidence="7 12" id="KW-0460">Magnesium</keyword>
<evidence type="ECO:0000256" key="12">
    <source>
        <dbReference type="RuleBase" id="RU004326"/>
    </source>
</evidence>
<evidence type="ECO:0000256" key="2">
    <source>
        <dbReference type="ARBA" id="ARBA00005164"/>
    </source>
</evidence>
<evidence type="ECO:0000256" key="3">
    <source>
        <dbReference type="ARBA" id="ARBA00005189"/>
    </source>
</evidence>
<accession>G5HRS2</accession>
<dbReference type="PRINTS" id="PR00509">
    <property type="entry name" value="PGMPMM"/>
</dbReference>
<dbReference type="EMBL" id="ADLJ01000049">
    <property type="protein sequence ID" value="EHE95789.1"/>
    <property type="molecule type" value="Genomic_DNA"/>
</dbReference>
<keyword evidence="5" id="KW-0597">Phosphoprotein</keyword>
<comment type="similarity">
    <text evidence="4 12">Belongs to the phosphohexose mutase family.</text>
</comment>
<feature type="domain" description="Alpha-D-phosphohexomutase alpha/beta/alpha" evidence="13">
    <location>
        <begin position="46"/>
        <end position="182"/>
    </location>
</feature>
<evidence type="ECO:0000256" key="5">
    <source>
        <dbReference type="ARBA" id="ARBA00022553"/>
    </source>
</evidence>
<comment type="cofactor">
    <cofactor evidence="1">
        <name>Mg(2+)</name>
        <dbReference type="ChEBI" id="CHEBI:18420"/>
    </cofactor>
</comment>
<dbReference type="Gene3D" id="3.30.310.50">
    <property type="entry name" value="Alpha-D-phosphohexomutase, C-terminal domain"/>
    <property type="match status" value="1"/>
</dbReference>
<dbReference type="GO" id="GO:0005975">
    <property type="term" value="P:carbohydrate metabolic process"/>
    <property type="evidence" value="ECO:0007669"/>
    <property type="project" value="InterPro"/>
</dbReference>
<dbReference type="InterPro" id="IPR016055">
    <property type="entry name" value="A-D-PHexomutase_a/b/a-I/II/III"/>
</dbReference>
<evidence type="ECO:0000313" key="17">
    <source>
        <dbReference type="Proteomes" id="UP000003763"/>
    </source>
</evidence>
<evidence type="ECO:0000259" key="14">
    <source>
        <dbReference type="Pfam" id="PF02879"/>
    </source>
</evidence>
<evidence type="ECO:0000256" key="6">
    <source>
        <dbReference type="ARBA" id="ARBA00022723"/>
    </source>
</evidence>
<dbReference type="GO" id="GO:0000287">
    <property type="term" value="F:magnesium ion binding"/>
    <property type="evidence" value="ECO:0007669"/>
    <property type="project" value="InterPro"/>
</dbReference>
<dbReference type="CDD" id="cd05799">
    <property type="entry name" value="PGM2"/>
    <property type="match status" value="1"/>
</dbReference>
<evidence type="ECO:0000256" key="10">
    <source>
        <dbReference type="ARBA" id="ARBA00041398"/>
    </source>
</evidence>
<reference evidence="16 17" key="1">
    <citation type="submission" date="2011-08" db="EMBL/GenBank/DDBJ databases">
        <title>The Genome Sequence of Clostridium citroniae WAL-17108.</title>
        <authorList>
            <consortium name="The Broad Institute Genome Sequencing Platform"/>
            <person name="Earl A."/>
            <person name="Ward D."/>
            <person name="Feldgarden M."/>
            <person name="Gevers D."/>
            <person name="Finegold S.M."/>
            <person name="Summanen P.H."/>
            <person name="Molitoris D.R."/>
            <person name="Vaisanen M.L."/>
            <person name="Daigneault M."/>
            <person name="Allen-Vercoe E."/>
            <person name="Young S.K."/>
            <person name="Zeng Q."/>
            <person name="Gargeya S."/>
            <person name="Fitzgerald M."/>
            <person name="Haas B."/>
            <person name="Abouelleil A."/>
            <person name="Alvarado L."/>
            <person name="Arachchi H.M."/>
            <person name="Berlin A."/>
            <person name="Brown A."/>
            <person name="Chapman S.B."/>
            <person name="Chen Z."/>
            <person name="Dunbar C."/>
            <person name="Freedman E."/>
            <person name="Gearin G."/>
            <person name="Gellesch M."/>
            <person name="Goldberg J."/>
            <person name="Griggs A."/>
            <person name="Gujja S."/>
            <person name="Heiman D."/>
            <person name="Howarth C."/>
            <person name="Larson L."/>
            <person name="Lui A."/>
            <person name="MacDonald P.J.P."/>
            <person name="Montmayeur A."/>
            <person name="Murphy C."/>
            <person name="Neiman D."/>
            <person name="Pearson M."/>
            <person name="Priest M."/>
            <person name="Roberts A."/>
            <person name="Saif S."/>
            <person name="Shea T."/>
            <person name="Shenoy N."/>
            <person name="Sisk P."/>
            <person name="Stolte C."/>
            <person name="Sykes S."/>
            <person name="Wortman J."/>
            <person name="Nusbaum C."/>
            <person name="Birren B."/>
        </authorList>
    </citation>
    <scope>NUCLEOTIDE SEQUENCE [LARGE SCALE GENOMIC DNA]</scope>
    <source>
        <strain evidence="16 17">WAL-17108</strain>
    </source>
</reference>
<dbReference type="InterPro" id="IPR005845">
    <property type="entry name" value="A-D-PHexomutase_a/b/a-II"/>
</dbReference>
<dbReference type="InterPro" id="IPR005841">
    <property type="entry name" value="Alpha-D-phosphohexomutase_SF"/>
</dbReference>
<name>G5HRS2_9FIRM</name>
<gene>
    <name evidence="16" type="ORF">HMPREF9469_05284</name>
</gene>
<dbReference type="Pfam" id="PF02878">
    <property type="entry name" value="PGM_PMM_I"/>
    <property type="match status" value="1"/>
</dbReference>
<dbReference type="PANTHER" id="PTHR45745:SF1">
    <property type="entry name" value="PHOSPHOGLUCOMUTASE 2B-RELATED"/>
    <property type="match status" value="1"/>
</dbReference>
<evidence type="ECO:0000256" key="8">
    <source>
        <dbReference type="ARBA" id="ARBA00023235"/>
    </source>
</evidence>
<evidence type="ECO:0000256" key="7">
    <source>
        <dbReference type="ARBA" id="ARBA00022842"/>
    </source>
</evidence>
<evidence type="ECO:0000256" key="9">
    <source>
        <dbReference type="ARBA" id="ARBA00039995"/>
    </source>
</evidence>
<dbReference type="SUPFAM" id="SSF55957">
    <property type="entry name" value="Phosphoglucomutase, C-terminal domain"/>
    <property type="match status" value="1"/>
</dbReference>
<dbReference type="Pfam" id="PF02880">
    <property type="entry name" value="PGM_PMM_III"/>
    <property type="match status" value="1"/>
</dbReference>
<dbReference type="Pfam" id="PF02879">
    <property type="entry name" value="PGM_PMM_II"/>
    <property type="match status" value="1"/>
</dbReference>
<dbReference type="GO" id="GO:0008973">
    <property type="term" value="F:phosphopentomutase activity"/>
    <property type="evidence" value="ECO:0007669"/>
    <property type="project" value="TreeGrafter"/>
</dbReference>
<evidence type="ECO:0000256" key="4">
    <source>
        <dbReference type="ARBA" id="ARBA00010231"/>
    </source>
</evidence>
<feature type="domain" description="Alpha-D-phosphohexomutase alpha/beta/alpha" evidence="14">
    <location>
        <begin position="212"/>
        <end position="318"/>
    </location>
</feature>
<dbReference type="RefSeq" id="WP_007869420.1">
    <property type="nucleotide sequence ID" value="NZ_JH376430.1"/>
</dbReference>
<dbReference type="InterPro" id="IPR005846">
    <property type="entry name" value="A-D-PHexomutase_a/b/a-III"/>
</dbReference>
<comment type="pathway">
    <text evidence="2">Glycolipid metabolism; diglucosyl-diacylglycerol biosynthesis.</text>
</comment>